<name>A0ABQ5B1Q4_9ASTR</name>
<evidence type="ECO:0000256" key="1">
    <source>
        <dbReference type="SAM" id="Phobius"/>
    </source>
</evidence>
<keyword evidence="1" id="KW-1133">Transmembrane helix</keyword>
<evidence type="ECO:0000313" key="3">
    <source>
        <dbReference type="Proteomes" id="UP001151760"/>
    </source>
</evidence>
<dbReference type="EMBL" id="BQNB010012741">
    <property type="protein sequence ID" value="GJT07336.1"/>
    <property type="molecule type" value="Genomic_DNA"/>
</dbReference>
<reference evidence="2" key="1">
    <citation type="journal article" date="2022" name="Int. J. Mol. Sci.">
        <title>Draft Genome of Tanacetum Coccineum: Genomic Comparison of Closely Related Tanacetum-Family Plants.</title>
        <authorList>
            <person name="Yamashiro T."/>
            <person name="Shiraishi A."/>
            <person name="Nakayama K."/>
            <person name="Satake H."/>
        </authorList>
    </citation>
    <scope>NUCLEOTIDE SEQUENCE</scope>
</reference>
<comment type="caution">
    <text evidence="2">The sequence shown here is derived from an EMBL/GenBank/DDBJ whole genome shotgun (WGS) entry which is preliminary data.</text>
</comment>
<evidence type="ECO:0000313" key="2">
    <source>
        <dbReference type="EMBL" id="GJT07336.1"/>
    </source>
</evidence>
<feature type="transmembrane region" description="Helical" evidence="1">
    <location>
        <begin position="22"/>
        <end position="41"/>
    </location>
</feature>
<keyword evidence="1" id="KW-0812">Transmembrane</keyword>
<sequence>MHKNYCSIENKASPIFFLDHGAGLYVCVFFGKLWGGGWYRLKKKMKDGTRKVSGSTRVERDCGDRDILQLATAGTRFGLK</sequence>
<reference evidence="2" key="2">
    <citation type="submission" date="2022-01" db="EMBL/GenBank/DDBJ databases">
        <authorList>
            <person name="Yamashiro T."/>
            <person name="Shiraishi A."/>
            <person name="Satake H."/>
            <person name="Nakayama K."/>
        </authorList>
    </citation>
    <scope>NUCLEOTIDE SEQUENCE</scope>
</reference>
<keyword evidence="3" id="KW-1185">Reference proteome</keyword>
<keyword evidence="1" id="KW-0472">Membrane</keyword>
<dbReference type="Proteomes" id="UP001151760">
    <property type="component" value="Unassembled WGS sequence"/>
</dbReference>
<protein>
    <submittedName>
        <fullName evidence="2">Uncharacterized protein</fullName>
    </submittedName>
</protein>
<proteinExistence type="predicted"/>
<organism evidence="2 3">
    <name type="scientific">Tanacetum coccineum</name>
    <dbReference type="NCBI Taxonomy" id="301880"/>
    <lineage>
        <taxon>Eukaryota</taxon>
        <taxon>Viridiplantae</taxon>
        <taxon>Streptophyta</taxon>
        <taxon>Embryophyta</taxon>
        <taxon>Tracheophyta</taxon>
        <taxon>Spermatophyta</taxon>
        <taxon>Magnoliopsida</taxon>
        <taxon>eudicotyledons</taxon>
        <taxon>Gunneridae</taxon>
        <taxon>Pentapetalae</taxon>
        <taxon>asterids</taxon>
        <taxon>campanulids</taxon>
        <taxon>Asterales</taxon>
        <taxon>Asteraceae</taxon>
        <taxon>Asteroideae</taxon>
        <taxon>Anthemideae</taxon>
        <taxon>Anthemidinae</taxon>
        <taxon>Tanacetum</taxon>
    </lineage>
</organism>
<gene>
    <name evidence="2" type="ORF">Tco_0841798</name>
</gene>
<accession>A0ABQ5B1Q4</accession>